<dbReference type="Proteomes" id="UP000250443">
    <property type="component" value="Unassembled WGS sequence"/>
</dbReference>
<evidence type="ECO:0000313" key="2">
    <source>
        <dbReference type="EMBL" id="SPZ00142.1"/>
    </source>
</evidence>
<reference evidence="3 4" key="1">
    <citation type="submission" date="2018-06" db="EMBL/GenBank/DDBJ databases">
        <authorList>
            <consortium name="Pathogen Informatics"/>
            <person name="Doyle S."/>
        </authorList>
    </citation>
    <scope>NUCLEOTIDE SEQUENCE [LARGE SCALE GENOMIC DNA]</scope>
    <source>
        <strain evidence="3 4">NCTC11842</strain>
    </source>
</reference>
<dbReference type="EMBL" id="UAUF01000002">
    <property type="protein sequence ID" value="SPZ00142.1"/>
    <property type="molecule type" value="Genomic_DNA"/>
</dbReference>
<organism evidence="3 4">
    <name type="scientific">Pseudomonas luteola</name>
    <dbReference type="NCBI Taxonomy" id="47886"/>
    <lineage>
        <taxon>Bacteria</taxon>
        <taxon>Pseudomonadati</taxon>
        <taxon>Pseudomonadota</taxon>
        <taxon>Gammaproteobacteria</taxon>
        <taxon>Pseudomonadales</taxon>
        <taxon>Pseudomonadaceae</taxon>
        <taxon>Pseudomonas</taxon>
    </lineage>
</organism>
<dbReference type="EMBL" id="UAUF01000002">
    <property type="protein sequence ID" value="SPZ00349.1"/>
    <property type="molecule type" value="Genomic_DNA"/>
</dbReference>
<dbReference type="RefSeq" id="WP_010799301.1">
    <property type="nucleotide sequence ID" value="NZ_CP044087.1"/>
</dbReference>
<accession>A0A2X2DX50</accession>
<dbReference type="AlphaFoldDB" id="A0A2X2DX50"/>
<evidence type="ECO:0000313" key="4">
    <source>
        <dbReference type="Proteomes" id="UP000250443"/>
    </source>
</evidence>
<gene>
    <name evidence="1" type="ORF">I5Q09_25115</name>
    <name evidence="2" type="ORF">NCTC11842_00287</name>
    <name evidence="3" type="ORF">NCTC11842_00498</name>
</gene>
<dbReference type="Proteomes" id="UP000638986">
    <property type="component" value="Unassembled WGS sequence"/>
</dbReference>
<evidence type="ECO:0000313" key="1">
    <source>
        <dbReference type="EMBL" id="MBH3441949.1"/>
    </source>
</evidence>
<name>A0A2X2DX50_PSELU</name>
<sequence>MDEPIAFNPDASYEVRYNGVRFAEIHKGLFYEGKDRDLNTGEILDGKLFINGTPVGIVSGLTITRVNDSTDFELHPIL</sequence>
<evidence type="ECO:0000313" key="5">
    <source>
        <dbReference type="Proteomes" id="UP000638986"/>
    </source>
</evidence>
<reference evidence="1 5" key="2">
    <citation type="submission" date="2020-11" db="EMBL/GenBank/DDBJ databases">
        <title>Enhanced detection system for hospital associated transmission using whole genome sequencing surveillance.</title>
        <authorList>
            <person name="Harrison L.H."/>
            <person name="Van Tyne D."/>
            <person name="Marsh J.W."/>
            <person name="Griffith M.P."/>
            <person name="Snyder D.J."/>
            <person name="Cooper V.S."/>
            <person name="Mustapha M."/>
        </authorList>
    </citation>
    <scope>NUCLEOTIDE SEQUENCE [LARGE SCALE GENOMIC DNA]</scope>
    <source>
        <strain evidence="1 5">PSB00013</strain>
    </source>
</reference>
<evidence type="ECO:0000313" key="3">
    <source>
        <dbReference type="EMBL" id="SPZ00349.1"/>
    </source>
</evidence>
<proteinExistence type="predicted"/>
<protein>
    <submittedName>
        <fullName evidence="3">Uncharacterized protein</fullName>
    </submittedName>
</protein>
<dbReference type="EMBL" id="JADTXM010000039">
    <property type="protein sequence ID" value="MBH3441949.1"/>
    <property type="molecule type" value="Genomic_DNA"/>
</dbReference>